<protein>
    <recommendedName>
        <fullName evidence="1">NYN domain-containing protein</fullName>
    </recommendedName>
</protein>
<comment type="caution">
    <text evidence="2">The sequence shown here is derived from an EMBL/GenBank/DDBJ whole genome shotgun (WGS) entry which is preliminary data.</text>
</comment>
<dbReference type="KEGG" id="mrr:Moror_2329"/>
<dbReference type="EMBL" id="AWSO01001001">
    <property type="protein sequence ID" value="ESK85906.1"/>
    <property type="molecule type" value="Genomic_DNA"/>
</dbReference>
<evidence type="ECO:0000259" key="1">
    <source>
        <dbReference type="Pfam" id="PF01936"/>
    </source>
</evidence>
<dbReference type="HOGENOM" id="CLU_2892085_0_0_1"/>
<sequence>DMLAYAMDHSTFDIILLISGDRDFAYVISTLRFRMYKVIVMAPSIPVALELRHQFLLIGIQLS</sequence>
<dbReference type="GO" id="GO:0004540">
    <property type="term" value="F:RNA nuclease activity"/>
    <property type="evidence" value="ECO:0007669"/>
    <property type="project" value="InterPro"/>
</dbReference>
<keyword evidence="3" id="KW-1185">Reference proteome</keyword>
<dbReference type="Pfam" id="PF01936">
    <property type="entry name" value="NYN"/>
    <property type="match status" value="1"/>
</dbReference>
<proteinExistence type="predicted"/>
<evidence type="ECO:0000313" key="2">
    <source>
        <dbReference type="EMBL" id="ESK85906.1"/>
    </source>
</evidence>
<dbReference type="Proteomes" id="UP000017559">
    <property type="component" value="Unassembled WGS sequence"/>
</dbReference>
<reference evidence="2 3" key="1">
    <citation type="journal article" date="2014" name="BMC Genomics">
        <title>Genome and secretome analysis of the hemibiotrophic fungal pathogen, Moniliophthora roreri, which causes frosty pod rot disease of cacao: mechanisms of the biotrophic and necrotrophic phases.</title>
        <authorList>
            <person name="Meinhardt L.W."/>
            <person name="Costa G.G.L."/>
            <person name="Thomazella D.P.T."/>
            <person name="Teixeira P.J.P.L."/>
            <person name="Carazzolle M.F."/>
            <person name="Schuster S.C."/>
            <person name="Carlson J.E."/>
            <person name="Guiltinan M.J."/>
            <person name="Mieczkowski P."/>
            <person name="Farmer A."/>
            <person name="Ramaraj T."/>
            <person name="Crozier J."/>
            <person name="Davis R.E."/>
            <person name="Shao J."/>
            <person name="Melnick R.L."/>
            <person name="Pereira G.A.G."/>
            <person name="Bailey B.A."/>
        </authorList>
    </citation>
    <scope>NUCLEOTIDE SEQUENCE [LARGE SCALE GENOMIC DNA]</scope>
    <source>
        <strain evidence="2 3">MCA 2997</strain>
    </source>
</reference>
<dbReference type="InterPro" id="IPR021139">
    <property type="entry name" value="NYN"/>
</dbReference>
<accession>V2WZE5</accession>
<feature type="non-terminal residue" evidence="2">
    <location>
        <position position="1"/>
    </location>
</feature>
<name>V2WZE5_MONRO</name>
<gene>
    <name evidence="2" type="ORF">Moror_2329</name>
</gene>
<feature type="domain" description="NYN" evidence="1">
    <location>
        <begin position="1"/>
        <end position="47"/>
    </location>
</feature>
<dbReference type="AlphaFoldDB" id="V2WZE5"/>
<evidence type="ECO:0000313" key="3">
    <source>
        <dbReference type="Proteomes" id="UP000017559"/>
    </source>
</evidence>
<dbReference type="Gene3D" id="3.40.50.1010">
    <property type="entry name" value="5'-nuclease"/>
    <property type="match status" value="1"/>
</dbReference>
<organism evidence="2 3">
    <name type="scientific">Moniliophthora roreri (strain MCA 2997)</name>
    <name type="common">Cocoa frosty pod rot fungus</name>
    <name type="synonym">Crinipellis roreri</name>
    <dbReference type="NCBI Taxonomy" id="1381753"/>
    <lineage>
        <taxon>Eukaryota</taxon>
        <taxon>Fungi</taxon>
        <taxon>Dikarya</taxon>
        <taxon>Basidiomycota</taxon>
        <taxon>Agaricomycotina</taxon>
        <taxon>Agaricomycetes</taxon>
        <taxon>Agaricomycetidae</taxon>
        <taxon>Agaricales</taxon>
        <taxon>Marasmiineae</taxon>
        <taxon>Marasmiaceae</taxon>
        <taxon>Moniliophthora</taxon>
    </lineage>
</organism>
<dbReference type="OrthoDB" id="549353at2759"/>